<dbReference type="EMBL" id="WJIE01000008">
    <property type="protein sequence ID" value="MRG95714.1"/>
    <property type="molecule type" value="Genomic_DNA"/>
</dbReference>
<comment type="caution">
    <text evidence="2">The sequence shown here is derived from an EMBL/GenBank/DDBJ whole genome shotgun (WGS) entry which is preliminary data.</text>
</comment>
<proteinExistence type="predicted"/>
<dbReference type="SMART" id="SM00382">
    <property type="entry name" value="AAA"/>
    <property type="match status" value="1"/>
</dbReference>
<dbReference type="PANTHER" id="PTHR37291">
    <property type="entry name" value="5-METHYLCYTOSINE-SPECIFIC RESTRICTION ENZYME B"/>
    <property type="match status" value="1"/>
</dbReference>
<evidence type="ECO:0000313" key="3">
    <source>
        <dbReference type="Proteomes" id="UP000440224"/>
    </source>
</evidence>
<dbReference type="GO" id="GO:0005524">
    <property type="term" value="F:ATP binding"/>
    <property type="evidence" value="ECO:0007669"/>
    <property type="project" value="InterPro"/>
</dbReference>
<evidence type="ECO:0000313" key="2">
    <source>
        <dbReference type="EMBL" id="MRG95714.1"/>
    </source>
</evidence>
<reference evidence="2 3" key="1">
    <citation type="submission" date="2019-10" db="EMBL/GenBank/DDBJ databases">
        <title>A soil myxobacterium in the family Polyangiaceae.</title>
        <authorList>
            <person name="Li Y."/>
            <person name="Wang J."/>
        </authorList>
    </citation>
    <scope>NUCLEOTIDE SEQUENCE [LARGE SCALE GENOMIC DNA]</scope>
    <source>
        <strain evidence="2 3">DSM 14734</strain>
    </source>
</reference>
<dbReference type="InterPro" id="IPR003593">
    <property type="entry name" value="AAA+_ATPase"/>
</dbReference>
<dbReference type="CDD" id="cd00009">
    <property type="entry name" value="AAA"/>
    <property type="match status" value="1"/>
</dbReference>
<dbReference type="InterPro" id="IPR011704">
    <property type="entry name" value="ATPase_dyneun-rel_AAA"/>
</dbReference>
<gene>
    <name evidence="2" type="ORF">GF068_27915</name>
</gene>
<dbReference type="Pfam" id="PF07728">
    <property type="entry name" value="AAA_5"/>
    <property type="match status" value="1"/>
</dbReference>
<dbReference type="PANTHER" id="PTHR37291:SF1">
    <property type="entry name" value="TYPE IV METHYL-DIRECTED RESTRICTION ENZYME ECOKMCRB SUBUNIT"/>
    <property type="match status" value="1"/>
</dbReference>
<dbReference type="InterPro" id="IPR052934">
    <property type="entry name" value="Methyl-DNA_Rec/Restrict_Enz"/>
</dbReference>
<dbReference type="InterPro" id="IPR027417">
    <property type="entry name" value="P-loop_NTPase"/>
</dbReference>
<accession>A0A6N7Q098</accession>
<feature type="domain" description="AAA+ ATPase" evidence="1">
    <location>
        <begin position="398"/>
        <end position="598"/>
    </location>
</feature>
<keyword evidence="3" id="KW-1185">Reference proteome</keyword>
<dbReference type="OrthoDB" id="9781481at2"/>
<dbReference type="Gene3D" id="3.40.50.300">
    <property type="entry name" value="P-loop containing nucleotide triphosphate hydrolases"/>
    <property type="match status" value="1"/>
</dbReference>
<name>A0A6N7Q098_9BACT</name>
<organism evidence="2 3">
    <name type="scientific">Polyangium spumosum</name>
    <dbReference type="NCBI Taxonomy" id="889282"/>
    <lineage>
        <taxon>Bacteria</taxon>
        <taxon>Pseudomonadati</taxon>
        <taxon>Myxococcota</taxon>
        <taxon>Polyangia</taxon>
        <taxon>Polyangiales</taxon>
        <taxon>Polyangiaceae</taxon>
        <taxon>Polyangium</taxon>
    </lineage>
</organism>
<dbReference type="Proteomes" id="UP000440224">
    <property type="component" value="Unassembled WGS sequence"/>
</dbReference>
<sequence>MDAARPSLEEALSSFHRSSTSEAAAAVRQQRSAMLDRFPLDRWPSMPLERYALGQGKPQESFCWWMEWGTPALGSIRGGNASKHLIYKRKGSLGWYHDEKYRDEEEAWEQVRAAFVRAFELAKMGDWQAIDELGALEGGAALRCKALHVYFPEEILNVASREHLRHFLRLLGRPEAEDGNLRTVGLNRALLAALRERGRFDGWTTTEIGSFLYTWADPRESRMVVKIAPGEQAKFWEACLQGGYICVGWDEVGDLREYDSKESFRAAFSERFSSLYNGNKSKLTQKAKELWTLMELEPGDIVVANKGQSKVLAVGQVIEPGYELRPERPEFKHTVRVKWDTSYAKDIPSQPRWGLTTVDPIPPALYTTIISKQGGPPTTMPPPRVDDTFLELSAALEHKGQVILYGPPGTGKTYLARRFAVWWLLQHSGAADAHLVLADAERFRAEEGRLAAPRLAEQQPGSAPLTRLTFHPSYSYEDFIEGFRPAPTSTGTLSLKLEDGVFKRICRDAAAQPSRRFLVLVDEINRANLAKVFGELITLLEKDKRGLTITLPQSKESFAIPPNVYILGTMNTADRSIKLLDAALRRRFGFIECMPEPEVLQGTSVNGLALDVFLEELNRRIAANEGREKQIGHAYLLDGDRAIDDPEVFARRFRQDILPLLQEYCYDDYSRLAKYIGNKLVPDARTLNHEYLSKADDLIEALRLALSPTSQSGA</sequence>
<protein>
    <submittedName>
        <fullName evidence="2">AAA domain-containing protein</fullName>
    </submittedName>
</protein>
<dbReference type="GO" id="GO:0016887">
    <property type="term" value="F:ATP hydrolysis activity"/>
    <property type="evidence" value="ECO:0007669"/>
    <property type="project" value="InterPro"/>
</dbReference>
<dbReference type="AlphaFoldDB" id="A0A6N7Q098"/>
<dbReference type="SUPFAM" id="SSF52540">
    <property type="entry name" value="P-loop containing nucleoside triphosphate hydrolases"/>
    <property type="match status" value="1"/>
</dbReference>
<evidence type="ECO:0000259" key="1">
    <source>
        <dbReference type="SMART" id="SM00382"/>
    </source>
</evidence>